<dbReference type="InterPro" id="IPR004799">
    <property type="entry name" value="Periplasmic_diS_OxRdtase_DsbE"/>
</dbReference>
<dbReference type="GO" id="GO:0030288">
    <property type="term" value="C:outer membrane-bounded periplasmic space"/>
    <property type="evidence" value="ECO:0007669"/>
    <property type="project" value="InterPro"/>
</dbReference>
<evidence type="ECO:0000256" key="5">
    <source>
        <dbReference type="ARBA" id="ARBA00023284"/>
    </source>
</evidence>
<dbReference type="GO" id="GO:0015036">
    <property type="term" value="F:disulfide oxidoreductase activity"/>
    <property type="evidence" value="ECO:0007669"/>
    <property type="project" value="InterPro"/>
</dbReference>
<evidence type="ECO:0000313" key="9">
    <source>
        <dbReference type="Proteomes" id="UP000542776"/>
    </source>
</evidence>
<keyword evidence="6" id="KW-1133">Transmembrane helix</keyword>
<dbReference type="NCBIfam" id="TIGR00385">
    <property type="entry name" value="dsbE"/>
    <property type="match status" value="1"/>
</dbReference>
<comment type="caution">
    <text evidence="8">The sequence shown here is derived from an EMBL/GenBank/DDBJ whole genome shotgun (WGS) entry which is preliminary data.</text>
</comment>
<dbReference type="InterPro" id="IPR017937">
    <property type="entry name" value="Thioredoxin_CS"/>
</dbReference>
<dbReference type="Proteomes" id="UP000542776">
    <property type="component" value="Unassembled WGS sequence"/>
</dbReference>
<dbReference type="RefSeq" id="WP_183201442.1">
    <property type="nucleotide sequence ID" value="NZ_JACIEK010000013.1"/>
</dbReference>
<keyword evidence="9" id="KW-1185">Reference proteome</keyword>
<name>A0A7W6MLM7_9HYPH</name>
<feature type="transmembrane region" description="Helical" evidence="6">
    <location>
        <begin position="21"/>
        <end position="41"/>
    </location>
</feature>
<organism evidence="8 9">
    <name type="scientific">Aureimonas pseudogalii</name>
    <dbReference type="NCBI Taxonomy" id="1744844"/>
    <lineage>
        <taxon>Bacteria</taxon>
        <taxon>Pseudomonadati</taxon>
        <taxon>Pseudomonadota</taxon>
        <taxon>Alphaproteobacteria</taxon>
        <taxon>Hyphomicrobiales</taxon>
        <taxon>Aurantimonadaceae</taxon>
        <taxon>Aureimonas</taxon>
    </lineage>
</organism>
<keyword evidence="6" id="KW-0812">Transmembrane</keyword>
<dbReference type="GO" id="GO:0017004">
    <property type="term" value="P:cytochrome complex assembly"/>
    <property type="evidence" value="ECO:0007669"/>
    <property type="project" value="UniProtKB-KW"/>
</dbReference>
<dbReference type="CDD" id="cd03010">
    <property type="entry name" value="TlpA_like_DsbE"/>
    <property type="match status" value="1"/>
</dbReference>
<protein>
    <submittedName>
        <fullName evidence="8">Cytochrome c biogenesis protein CcmG/thiol:disulfide interchange protein DsbE</fullName>
    </submittedName>
</protein>
<dbReference type="InterPro" id="IPR050553">
    <property type="entry name" value="Thioredoxin_ResA/DsbE_sf"/>
</dbReference>
<evidence type="ECO:0000256" key="6">
    <source>
        <dbReference type="SAM" id="Phobius"/>
    </source>
</evidence>
<keyword evidence="4" id="KW-1015">Disulfide bond</keyword>
<evidence type="ECO:0000256" key="1">
    <source>
        <dbReference type="ARBA" id="ARBA00004196"/>
    </source>
</evidence>
<sequence>MSAPDSPAGEPAAAPRRRSKLAFVPVGVFALLAGLFLYQLASGHDPQTLPSALIGQPAPATVLPALEGLRGPDGAPVPGLAMATGGDGRPRLVNVFASWCVPCRDEHPMLLALSRDPAVRATGLEIVGLNYKDKPENARDFLAGLGNPYAAVGVDPAGRATIDWGVYGVPETFLVSPAGTILWKQTGPLTPQAVSQGLLPALRGAVAPAR</sequence>
<reference evidence="8 9" key="1">
    <citation type="submission" date="2020-08" db="EMBL/GenBank/DDBJ databases">
        <title>Genomic Encyclopedia of Type Strains, Phase IV (KMG-IV): sequencing the most valuable type-strain genomes for metagenomic binning, comparative biology and taxonomic classification.</title>
        <authorList>
            <person name="Goeker M."/>
        </authorList>
    </citation>
    <scope>NUCLEOTIDE SEQUENCE [LARGE SCALE GENOMIC DNA]</scope>
    <source>
        <strain evidence="8 9">DSM 102238</strain>
    </source>
</reference>
<accession>A0A7W6MLM7</accession>
<evidence type="ECO:0000256" key="3">
    <source>
        <dbReference type="ARBA" id="ARBA00022748"/>
    </source>
</evidence>
<gene>
    <name evidence="8" type="ORF">GGR04_003814</name>
</gene>
<dbReference type="PROSITE" id="PS00194">
    <property type="entry name" value="THIOREDOXIN_1"/>
    <property type="match status" value="1"/>
</dbReference>
<dbReference type="InterPro" id="IPR013766">
    <property type="entry name" value="Thioredoxin_domain"/>
</dbReference>
<dbReference type="InterPro" id="IPR036249">
    <property type="entry name" value="Thioredoxin-like_sf"/>
</dbReference>
<dbReference type="PROSITE" id="PS51352">
    <property type="entry name" value="THIOREDOXIN_2"/>
    <property type="match status" value="1"/>
</dbReference>
<keyword evidence="5" id="KW-0676">Redox-active center</keyword>
<dbReference type="SUPFAM" id="SSF52833">
    <property type="entry name" value="Thioredoxin-like"/>
    <property type="match status" value="1"/>
</dbReference>
<dbReference type="AlphaFoldDB" id="A0A7W6MLM7"/>
<keyword evidence="3" id="KW-0201">Cytochrome c-type biogenesis</keyword>
<evidence type="ECO:0000313" key="8">
    <source>
        <dbReference type="EMBL" id="MBB3999942.1"/>
    </source>
</evidence>
<evidence type="ECO:0000256" key="4">
    <source>
        <dbReference type="ARBA" id="ARBA00023157"/>
    </source>
</evidence>
<evidence type="ECO:0000256" key="2">
    <source>
        <dbReference type="ARBA" id="ARBA00007758"/>
    </source>
</evidence>
<dbReference type="Pfam" id="PF08534">
    <property type="entry name" value="Redoxin"/>
    <property type="match status" value="1"/>
</dbReference>
<dbReference type="InterPro" id="IPR013740">
    <property type="entry name" value="Redoxin"/>
</dbReference>
<dbReference type="PANTHER" id="PTHR42852:SF6">
    <property type="entry name" value="THIOL:DISULFIDE INTERCHANGE PROTEIN DSBE"/>
    <property type="match status" value="1"/>
</dbReference>
<keyword evidence="6" id="KW-0472">Membrane</keyword>
<dbReference type="EMBL" id="JACIEK010000013">
    <property type="protein sequence ID" value="MBB3999942.1"/>
    <property type="molecule type" value="Genomic_DNA"/>
</dbReference>
<comment type="subcellular location">
    <subcellularLocation>
        <location evidence="1">Cell envelope</location>
    </subcellularLocation>
</comment>
<feature type="domain" description="Thioredoxin" evidence="7">
    <location>
        <begin position="52"/>
        <end position="204"/>
    </location>
</feature>
<evidence type="ECO:0000259" key="7">
    <source>
        <dbReference type="PROSITE" id="PS51352"/>
    </source>
</evidence>
<comment type="similarity">
    <text evidence="2">Belongs to the thioredoxin family. DsbE subfamily.</text>
</comment>
<proteinExistence type="inferred from homology"/>
<dbReference type="Gene3D" id="3.40.30.10">
    <property type="entry name" value="Glutaredoxin"/>
    <property type="match status" value="1"/>
</dbReference>
<dbReference type="PANTHER" id="PTHR42852">
    <property type="entry name" value="THIOL:DISULFIDE INTERCHANGE PROTEIN DSBE"/>
    <property type="match status" value="1"/>
</dbReference>